<evidence type="ECO:0000256" key="2">
    <source>
        <dbReference type="ARBA" id="ARBA00022571"/>
    </source>
</evidence>
<keyword evidence="2 9" id="KW-0055">Arginine biosynthesis</keyword>
<feature type="binding site" evidence="9">
    <location>
        <position position="88"/>
    </location>
    <ligand>
        <name>substrate</name>
    </ligand>
</feature>
<evidence type="ECO:0000256" key="1">
    <source>
        <dbReference type="ARBA" id="ARBA00004828"/>
    </source>
</evidence>
<keyword evidence="5 9" id="KW-0547">Nucleotide-binding</keyword>
<evidence type="ECO:0000313" key="11">
    <source>
        <dbReference type="EMBL" id="GAB0058541.1"/>
    </source>
</evidence>
<evidence type="ECO:0000256" key="9">
    <source>
        <dbReference type="HAMAP-Rule" id="MF_00082"/>
    </source>
</evidence>
<protein>
    <recommendedName>
        <fullName evidence="9">Acetylglutamate kinase</fullName>
        <ecNumber evidence="9">2.7.2.8</ecNumber>
    </recommendedName>
    <alternativeName>
        <fullName evidence="9">N-acetyl-L-glutamate 5-phosphotransferase</fullName>
    </alternativeName>
    <alternativeName>
        <fullName evidence="9">NAG kinase</fullName>
        <shortName evidence="9">NAGK</shortName>
    </alternativeName>
</protein>
<organism evidence="11 12">
    <name type="scientific">Candidatus Magnetaquiglobus chichijimensis</name>
    <dbReference type="NCBI Taxonomy" id="3141448"/>
    <lineage>
        <taxon>Bacteria</taxon>
        <taxon>Pseudomonadati</taxon>
        <taxon>Pseudomonadota</taxon>
        <taxon>Magnetococcia</taxon>
        <taxon>Magnetococcales</taxon>
        <taxon>Candidatus Magnetaquicoccaceae</taxon>
        <taxon>Candidatus Magnetaquiglobus</taxon>
    </lineage>
</organism>
<feature type="domain" description="Aspartate/glutamate/uridylate kinase" evidence="10">
    <location>
        <begin position="27"/>
        <end position="274"/>
    </location>
</feature>
<comment type="caution">
    <text evidence="11">The sequence shown here is derived from an EMBL/GenBank/DDBJ whole genome shotgun (WGS) entry which is preliminary data.</text>
</comment>
<comment type="pathway">
    <text evidence="1 9">Amino-acid biosynthesis; L-arginine biosynthesis; N(2)-acetyl-L-ornithine from L-glutamate: step 2/4.</text>
</comment>
<dbReference type="InterPro" id="IPR001048">
    <property type="entry name" value="Asp/Glu/Uridylate_kinase"/>
</dbReference>
<keyword evidence="7 9" id="KW-0067">ATP-binding</keyword>
<dbReference type="EC" id="2.7.2.8" evidence="9"/>
<feature type="binding site" evidence="9">
    <location>
        <position position="195"/>
    </location>
    <ligand>
        <name>substrate</name>
    </ligand>
</feature>
<evidence type="ECO:0000256" key="3">
    <source>
        <dbReference type="ARBA" id="ARBA00022605"/>
    </source>
</evidence>
<sequence length="296" mass="31729">MSLDNHVSKARVLVEALPYMRRFDGATFVIKYGGHAMVDESLKKSFAQDVILLRQIGINPVVVHGGGPQISQIMTRMGLKPRMIDGQRVTDEETVNVVEMVLAGKVNKDIVNLINLNGGRAAGLSGKDGHMILARKRPPKRKAAPDSEQPEELIDLGWVGDVEEVDTTLLKMFRNSDVIPVVAPVGVGRAGETYNINADAVAGKVAAALKAEKLILLTDVPGVRDQEGGLISRLGATEAIRMIREGVISGGMIPKVETCLAARHGGVTTTHIIDGRVEHALLLEIFTDQGIGTLVA</sequence>
<feature type="site" description="Transition state stabilizer" evidence="9">
    <location>
        <position position="31"/>
    </location>
</feature>
<evidence type="ECO:0000256" key="5">
    <source>
        <dbReference type="ARBA" id="ARBA00022741"/>
    </source>
</evidence>
<accession>A0ABQ0CCB5</accession>
<dbReference type="HAMAP" id="MF_00082">
    <property type="entry name" value="ArgB"/>
    <property type="match status" value="1"/>
</dbReference>
<dbReference type="SUPFAM" id="SSF53633">
    <property type="entry name" value="Carbamate kinase-like"/>
    <property type="match status" value="1"/>
</dbReference>
<dbReference type="PANTHER" id="PTHR23342:SF0">
    <property type="entry name" value="N-ACETYLGLUTAMATE SYNTHASE, MITOCHONDRIAL"/>
    <property type="match status" value="1"/>
</dbReference>
<dbReference type="InterPro" id="IPR004662">
    <property type="entry name" value="AcgluKinase_fam"/>
</dbReference>
<keyword evidence="12" id="KW-1185">Reference proteome</keyword>
<reference evidence="11 12" key="1">
    <citation type="submission" date="2024-05" db="EMBL/GenBank/DDBJ databases">
        <authorList>
            <consortium name="Candidatus Magnetaquicoccaceae bacterium FCR-1 genome sequencing consortium"/>
            <person name="Shimoshige H."/>
            <person name="Shimamura S."/>
            <person name="Taoka A."/>
            <person name="Kobayashi H."/>
            <person name="Maekawa T."/>
        </authorList>
    </citation>
    <scope>NUCLEOTIDE SEQUENCE [LARGE SCALE GENOMIC DNA]</scope>
    <source>
        <strain evidence="11 12">FCR-1</strain>
    </source>
</reference>
<dbReference type="EMBL" id="BAAFGK010000005">
    <property type="protein sequence ID" value="GAB0058541.1"/>
    <property type="molecule type" value="Genomic_DNA"/>
</dbReference>
<dbReference type="RefSeq" id="WP_420906262.1">
    <property type="nucleotide sequence ID" value="NZ_BAAFGK010000005.1"/>
</dbReference>
<dbReference type="PANTHER" id="PTHR23342">
    <property type="entry name" value="N-ACETYLGLUTAMATE SYNTHASE"/>
    <property type="match status" value="1"/>
</dbReference>
<comment type="function">
    <text evidence="9">Catalyzes the ATP-dependent phosphorylation of N-acetyl-L-glutamate.</text>
</comment>
<dbReference type="InterPro" id="IPR037528">
    <property type="entry name" value="ArgB"/>
</dbReference>
<comment type="subcellular location">
    <subcellularLocation>
        <location evidence="9">Cytoplasm</location>
    </subcellularLocation>
</comment>
<dbReference type="CDD" id="cd04250">
    <property type="entry name" value="AAK_NAGK-C"/>
    <property type="match status" value="1"/>
</dbReference>
<dbReference type="PIRSF" id="PIRSF000728">
    <property type="entry name" value="NAGK"/>
    <property type="match status" value="1"/>
</dbReference>
<evidence type="ECO:0000259" key="10">
    <source>
        <dbReference type="Pfam" id="PF00696"/>
    </source>
</evidence>
<dbReference type="InterPro" id="IPR036393">
    <property type="entry name" value="AceGlu_kinase-like_sf"/>
</dbReference>
<dbReference type="InterPro" id="IPR041727">
    <property type="entry name" value="NAGK-C"/>
</dbReference>
<evidence type="ECO:0000256" key="7">
    <source>
        <dbReference type="ARBA" id="ARBA00022840"/>
    </source>
</evidence>
<dbReference type="Proteomes" id="UP001628193">
    <property type="component" value="Unassembled WGS sequence"/>
</dbReference>
<dbReference type="Gene3D" id="3.40.1160.10">
    <property type="entry name" value="Acetylglutamate kinase-like"/>
    <property type="match status" value="1"/>
</dbReference>
<proteinExistence type="inferred from homology"/>
<feature type="site" description="Transition state stabilizer" evidence="9">
    <location>
        <position position="255"/>
    </location>
</feature>
<keyword evidence="3 9" id="KW-0028">Amino-acid biosynthesis</keyword>
<keyword evidence="4 9" id="KW-0808">Transferase</keyword>
<comment type="similarity">
    <text evidence="9">Belongs to the acetylglutamate kinase family. ArgB subfamily.</text>
</comment>
<keyword evidence="9" id="KW-0963">Cytoplasm</keyword>
<feature type="binding site" evidence="9">
    <location>
        <begin position="66"/>
        <end position="67"/>
    </location>
    <ligand>
        <name>substrate</name>
    </ligand>
</feature>
<reference evidence="11 12" key="2">
    <citation type="submission" date="2024-09" db="EMBL/GenBank/DDBJ databases">
        <title>Draft genome sequence of Candidatus Magnetaquicoccaceae bacterium FCR-1.</title>
        <authorList>
            <person name="Shimoshige H."/>
            <person name="Shimamura S."/>
            <person name="Taoka A."/>
            <person name="Kobayashi H."/>
            <person name="Maekawa T."/>
        </authorList>
    </citation>
    <scope>NUCLEOTIDE SEQUENCE [LARGE SCALE GENOMIC DNA]</scope>
    <source>
        <strain evidence="11 12">FCR-1</strain>
    </source>
</reference>
<dbReference type="InterPro" id="IPR001057">
    <property type="entry name" value="Glu/AcGlu_kinase"/>
</dbReference>
<dbReference type="PRINTS" id="PR00474">
    <property type="entry name" value="GLU5KINASE"/>
</dbReference>
<evidence type="ECO:0000256" key="6">
    <source>
        <dbReference type="ARBA" id="ARBA00022777"/>
    </source>
</evidence>
<dbReference type="NCBIfam" id="TIGR00761">
    <property type="entry name" value="argB"/>
    <property type="match status" value="1"/>
</dbReference>
<dbReference type="GO" id="GO:0003991">
    <property type="term" value="F:acetylglutamate kinase activity"/>
    <property type="evidence" value="ECO:0007669"/>
    <property type="project" value="UniProtKB-EC"/>
</dbReference>
<keyword evidence="6 9" id="KW-0418">Kinase</keyword>
<evidence type="ECO:0000313" key="12">
    <source>
        <dbReference type="Proteomes" id="UP001628193"/>
    </source>
</evidence>
<comment type="catalytic activity">
    <reaction evidence="8 9">
        <text>N-acetyl-L-glutamate + ATP = N-acetyl-L-glutamyl 5-phosphate + ADP</text>
        <dbReference type="Rhea" id="RHEA:14629"/>
        <dbReference type="ChEBI" id="CHEBI:30616"/>
        <dbReference type="ChEBI" id="CHEBI:44337"/>
        <dbReference type="ChEBI" id="CHEBI:57936"/>
        <dbReference type="ChEBI" id="CHEBI:456216"/>
        <dbReference type="EC" id="2.7.2.8"/>
    </reaction>
</comment>
<gene>
    <name evidence="9 11" type="primary">argB</name>
    <name evidence="11" type="ORF">SIID45300_02892</name>
</gene>
<dbReference type="Pfam" id="PF00696">
    <property type="entry name" value="AA_kinase"/>
    <property type="match status" value="1"/>
</dbReference>
<evidence type="ECO:0000256" key="8">
    <source>
        <dbReference type="ARBA" id="ARBA00048141"/>
    </source>
</evidence>
<evidence type="ECO:0000256" key="4">
    <source>
        <dbReference type="ARBA" id="ARBA00022679"/>
    </source>
</evidence>
<name>A0ABQ0CCB5_9PROT</name>